<dbReference type="OrthoDB" id="8913330at2"/>
<evidence type="ECO:0008006" key="4">
    <source>
        <dbReference type="Google" id="ProtNLM"/>
    </source>
</evidence>
<protein>
    <recommendedName>
        <fullName evidence="4">Membrane-bound lysozyme-inhibitor of c-type lysozyme</fullName>
    </recommendedName>
</protein>
<accession>A0A844BDV8</accession>
<keyword evidence="3" id="KW-1185">Reference proteome</keyword>
<comment type="caution">
    <text evidence="2">The sequence shown here is derived from an EMBL/GenBank/DDBJ whole genome shotgun (WGS) entry which is preliminary data.</text>
</comment>
<proteinExistence type="predicted"/>
<organism evidence="2 3">
    <name type="scientific">Caenimonas koreensis DSM 17982</name>
    <dbReference type="NCBI Taxonomy" id="1121255"/>
    <lineage>
        <taxon>Bacteria</taxon>
        <taxon>Pseudomonadati</taxon>
        <taxon>Pseudomonadota</taxon>
        <taxon>Betaproteobacteria</taxon>
        <taxon>Burkholderiales</taxon>
        <taxon>Comamonadaceae</taxon>
        <taxon>Caenimonas</taxon>
    </lineage>
</organism>
<evidence type="ECO:0000313" key="3">
    <source>
        <dbReference type="Proteomes" id="UP000487350"/>
    </source>
</evidence>
<dbReference type="RefSeq" id="WP_153587019.1">
    <property type="nucleotide sequence ID" value="NZ_WJBU01000031.1"/>
</dbReference>
<name>A0A844BDV8_9BURK</name>
<dbReference type="EMBL" id="WJBU01000031">
    <property type="protein sequence ID" value="MRD49726.1"/>
    <property type="molecule type" value="Genomic_DNA"/>
</dbReference>
<feature type="chain" id="PRO_5032950842" description="Membrane-bound lysozyme-inhibitor of c-type lysozyme" evidence="1">
    <location>
        <begin position="18"/>
        <end position="122"/>
    </location>
</feature>
<sequence>MNRIAIALATLAVAACAAPERDHYRRSGDNPPVILNPGPPPANNLQGRSFTYGCEDLSTIVITEGSNSARATLNSGLDLQLARQPSSAGFRFGGGSSPYEFIGAGTDAIWRVAGKSFRCRLK</sequence>
<reference evidence="2 3" key="1">
    <citation type="submission" date="2019-11" db="EMBL/GenBank/DDBJ databases">
        <title>Caenimonas koreensis gen. nov., sp. nov., isolated from activated sludge.</title>
        <authorList>
            <person name="Seung H.R."/>
        </authorList>
    </citation>
    <scope>NUCLEOTIDE SEQUENCE [LARGE SCALE GENOMIC DNA]</scope>
    <source>
        <strain evidence="2 3">EMB320</strain>
    </source>
</reference>
<keyword evidence="1" id="KW-0732">Signal</keyword>
<dbReference type="Proteomes" id="UP000487350">
    <property type="component" value="Unassembled WGS sequence"/>
</dbReference>
<dbReference type="PROSITE" id="PS51257">
    <property type="entry name" value="PROKAR_LIPOPROTEIN"/>
    <property type="match status" value="1"/>
</dbReference>
<dbReference type="AlphaFoldDB" id="A0A844BDV8"/>
<feature type="signal peptide" evidence="1">
    <location>
        <begin position="1"/>
        <end position="17"/>
    </location>
</feature>
<evidence type="ECO:0000313" key="2">
    <source>
        <dbReference type="EMBL" id="MRD49726.1"/>
    </source>
</evidence>
<gene>
    <name evidence="2" type="ORF">GHT07_20860</name>
</gene>
<evidence type="ECO:0000256" key="1">
    <source>
        <dbReference type="SAM" id="SignalP"/>
    </source>
</evidence>